<gene>
    <name evidence="3" type="ORF">V1264_015021</name>
</gene>
<feature type="region of interest" description="Disordered" evidence="1">
    <location>
        <begin position="570"/>
        <end position="591"/>
    </location>
</feature>
<dbReference type="AlphaFoldDB" id="A0AAN9BIP7"/>
<reference evidence="3 4" key="1">
    <citation type="submission" date="2024-02" db="EMBL/GenBank/DDBJ databases">
        <title>Chromosome-scale genome assembly of the rough periwinkle Littorina saxatilis.</title>
        <authorList>
            <person name="De Jode A."/>
            <person name="Faria R."/>
            <person name="Formenti G."/>
            <person name="Sims Y."/>
            <person name="Smith T.P."/>
            <person name="Tracey A."/>
            <person name="Wood J.M.D."/>
            <person name="Zagrodzka Z.B."/>
            <person name="Johannesson K."/>
            <person name="Butlin R.K."/>
            <person name="Leder E.H."/>
        </authorList>
    </citation>
    <scope>NUCLEOTIDE SEQUENCE [LARGE SCALE GENOMIC DNA]</scope>
    <source>
        <strain evidence="3">Snail1</strain>
        <tissue evidence="3">Muscle</tissue>
    </source>
</reference>
<sequence length="601" mass="66817">MGFLQAELEQRVVIVCLALAIFTCMATAVVKEEQVTSCNTPCDMLQLTCPASHRMAVREALFSVTTRPPSTPSPCGLTHTCGDETMCCEQSPTQDCVFSYSHSHLEAVHRNCSGTRTCYVKTERTQEETVACPFFKPEDTISHTVLDYVCINDTATVNICEATETKREGRTLFALLDSRRWIDPIGGAVCRCTAESVKWPTTNTIAVFVVDMRLNVLRQSQCSKADVVLKAGSTTRHLDCISSRDPRQSFPFIALLNHSNVATVELFLHSQLPEFVWIGFESNEQEDIRLSCGLQGYVPIVYEDEQKNEDKVPGGVKDTGEVRSGENKMPAGAMSGAIIGGILLCTVVVIVVVVLLLQRRRQRRSKADNYSEPHDFVDDMDVYYSTPDLNAAAVARHNRNMGNDGGGAKKGRNVVTKDDVDDGEVYVTAEIVRERKRQSEKKRVRIVSTPEISDDVAAYYASPWDIRDRRRMDEIGLGDVGEDEVFDNVPALPSKSDTPLPLTPDDECSEEDYAVLERNSKATNSQRKVAESYDRVTMSQGKTPHAQVEFSEKTDVEDYDDDCDAYSFVNDDRTEPDGCNQNAGFENDDDTPAVKVYVYGD</sequence>
<keyword evidence="2" id="KW-0812">Transmembrane</keyword>
<keyword evidence="2" id="KW-1133">Transmembrane helix</keyword>
<feature type="transmembrane region" description="Helical" evidence="2">
    <location>
        <begin position="12"/>
        <end position="30"/>
    </location>
</feature>
<evidence type="ECO:0000256" key="1">
    <source>
        <dbReference type="SAM" id="MobiDB-lite"/>
    </source>
</evidence>
<feature type="region of interest" description="Disordered" evidence="1">
    <location>
        <begin position="523"/>
        <end position="556"/>
    </location>
</feature>
<dbReference type="Proteomes" id="UP001374579">
    <property type="component" value="Unassembled WGS sequence"/>
</dbReference>
<comment type="caution">
    <text evidence="3">The sequence shown here is derived from an EMBL/GenBank/DDBJ whole genome shotgun (WGS) entry which is preliminary data.</text>
</comment>
<name>A0AAN9BIP7_9CAEN</name>
<protein>
    <submittedName>
        <fullName evidence="3">Uncharacterized protein</fullName>
    </submittedName>
</protein>
<dbReference type="CDD" id="cd22823">
    <property type="entry name" value="Gal_Rha_Lectin"/>
    <property type="match status" value="1"/>
</dbReference>
<keyword evidence="2" id="KW-0472">Membrane</keyword>
<evidence type="ECO:0000313" key="4">
    <source>
        <dbReference type="Proteomes" id="UP001374579"/>
    </source>
</evidence>
<feature type="transmembrane region" description="Helical" evidence="2">
    <location>
        <begin position="333"/>
        <end position="357"/>
    </location>
</feature>
<accession>A0AAN9BIP7</accession>
<dbReference type="EMBL" id="JBAMIC010000004">
    <property type="protein sequence ID" value="KAK7107036.1"/>
    <property type="molecule type" value="Genomic_DNA"/>
</dbReference>
<keyword evidence="4" id="KW-1185">Reference proteome</keyword>
<proteinExistence type="predicted"/>
<evidence type="ECO:0000313" key="3">
    <source>
        <dbReference type="EMBL" id="KAK7107036.1"/>
    </source>
</evidence>
<organism evidence="3 4">
    <name type="scientific">Littorina saxatilis</name>
    <dbReference type="NCBI Taxonomy" id="31220"/>
    <lineage>
        <taxon>Eukaryota</taxon>
        <taxon>Metazoa</taxon>
        <taxon>Spiralia</taxon>
        <taxon>Lophotrochozoa</taxon>
        <taxon>Mollusca</taxon>
        <taxon>Gastropoda</taxon>
        <taxon>Caenogastropoda</taxon>
        <taxon>Littorinimorpha</taxon>
        <taxon>Littorinoidea</taxon>
        <taxon>Littorinidae</taxon>
        <taxon>Littorina</taxon>
    </lineage>
</organism>
<evidence type="ECO:0000256" key="2">
    <source>
        <dbReference type="SAM" id="Phobius"/>
    </source>
</evidence>